<dbReference type="InterPro" id="IPR036866">
    <property type="entry name" value="RibonucZ/Hydroxyglut_hydro"/>
</dbReference>
<dbReference type="OrthoDB" id="9761531at2"/>
<dbReference type="STRING" id="290398.Csal_1585"/>
<dbReference type="AlphaFoldDB" id="Q1QX70"/>
<sequence>MRIGWAMPLALSALVGSVWGGWGVSSAAGPWGLLCLLAVAQARWRGLAMLLVAGWCALNVAVQAAGELPDGLARQDVALEGRVTQVSRDRGLAKLRLAVERCVPRAAGLPPCTRLSRVRLSWYDAPALRVGDQWRLTARLRPPQGFANGYGFDYAAWLWREGIQATGYVRDAASAQRLQAAPAGLRETGLAFLEARALSPLGKRWLAALTLGAGERLTQDDWDLLNATGTTHLMVISGLHVGLVTSVALWLLRFLARVVTPGRWRLAAWPWWLAGAAALGYAGLAGFEPPALRATVMALLGLWVASGRHAPGPWQAWWLALLVVVTGDPLTVWQPGLWLSFLAVGVLIAAWQGRPVPRGARGWLLALVRSQCLLAPFMAAAVLVGFERLSPAAPLINLVAVPLVGSLMVPLGLAGWALAWSPGLAMLPWRAFDALAQLVWQGLAWMGEIVPSWLPPGEEILPLALLLAAWGGAWLMPGLARSVRVWASLSLIALALTWQPSTIPPGRVVVIVHDVGQGQLVELRSATQRMLFDTGPRYGSGFAPAATLWPPGRRFDDVIVSHSDRDHAGGVATLRDMHHVGRWWGPPNMAVGVATHACRQGVAWRRDEVSYRFLSPRSGDSALSDNDRSCVLSVTAGGQRLLIMGDAGTTIERRLLRDIERPLTVLIAGHHGSRTSSSPAFVARVHPRHVIFSAGRDNAHGHPHPEVVRRFRRAGSCLWNTAVDGALRFTLGESPLRMRPARPPGGVEGPCIGVESGD</sequence>
<dbReference type="GO" id="GO:0005886">
    <property type="term" value="C:plasma membrane"/>
    <property type="evidence" value="ECO:0007669"/>
    <property type="project" value="UniProtKB-SubCell"/>
</dbReference>
<accession>Q1QX70</accession>
<keyword evidence="9" id="KW-1185">Reference proteome</keyword>
<feature type="transmembrane region" description="Helical" evidence="6">
    <location>
        <begin position="398"/>
        <end position="419"/>
    </location>
</feature>
<dbReference type="InterPro" id="IPR001279">
    <property type="entry name" value="Metallo-B-lactamas"/>
</dbReference>
<dbReference type="GO" id="GO:0030420">
    <property type="term" value="P:establishment of competence for transformation"/>
    <property type="evidence" value="ECO:0007669"/>
    <property type="project" value="InterPro"/>
</dbReference>
<dbReference type="Pfam" id="PF00753">
    <property type="entry name" value="Lactamase_B"/>
    <property type="match status" value="1"/>
</dbReference>
<dbReference type="SMART" id="SM00849">
    <property type="entry name" value="Lactamase_B"/>
    <property type="match status" value="1"/>
</dbReference>
<dbReference type="InterPro" id="IPR035681">
    <property type="entry name" value="ComA-like_MBL"/>
</dbReference>
<dbReference type="EMBL" id="CP000285">
    <property type="protein sequence ID" value="ABE58938.1"/>
    <property type="molecule type" value="Genomic_DNA"/>
</dbReference>
<name>Q1QX70_CHRI1</name>
<dbReference type="PANTHER" id="PTHR30619">
    <property type="entry name" value="DNA INTERNALIZATION/COMPETENCE PROTEIN COMEC/REC2"/>
    <property type="match status" value="1"/>
</dbReference>
<dbReference type="SUPFAM" id="SSF56281">
    <property type="entry name" value="Metallo-hydrolase/oxidoreductase"/>
    <property type="match status" value="1"/>
</dbReference>
<evidence type="ECO:0000256" key="6">
    <source>
        <dbReference type="SAM" id="Phobius"/>
    </source>
</evidence>
<keyword evidence="4 6" id="KW-1133">Transmembrane helix</keyword>
<reference evidence="8 9" key="1">
    <citation type="journal article" date="2011" name="Stand. Genomic Sci.">
        <title>Complete genome sequence of the halophilic and highly halotolerant Chromohalobacter salexigens type strain (1H11(T)).</title>
        <authorList>
            <person name="Copeland A."/>
            <person name="O'Connor K."/>
            <person name="Lucas S."/>
            <person name="Lapidus A."/>
            <person name="Berry K.W."/>
            <person name="Detter J.C."/>
            <person name="Del Rio T.G."/>
            <person name="Hammon N."/>
            <person name="Dalin E."/>
            <person name="Tice H."/>
            <person name="Pitluck S."/>
            <person name="Bruce D."/>
            <person name="Goodwin L."/>
            <person name="Han C."/>
            <person name="Tapia R."/>
            <person name="Saunders E."/>
            <person name="Schmutz J."/>
            <person name="Brettin T."/>
            <person name="Larimer F."/>
            <person name="Land M."/>
            <person name="Hauser L."/>
            <person name="Vargas C."/>
            <person name="Nieto J.J."/>
            <person name="Kyrpides N.C."/>
            <person name="Ivanova N."/>
            <person name="Goker M."/>
            <person name="Klenk H.P."/>
            <person name="Csonka L.N."/>
            <person name="Woyke T."/>
        </authorList>
    </citation>
    <scope>NUCLEOTIDE SEQUENCE [LARGE SCALE GENOMIC DNA]</scope>
    <source>
        <strain evidence="9">ATCC BAA-138 / DSM 3043 / CIP 106854 / NCIMB 13768 / 1H11</strain>
    </source>
</reference>
<evidence type="ECO:0000256" key="5">
    <source>
        <dbReference type="ARBA" id="ARBA00023136"/>
    </source>
</evidence>
<dbReference type="eggNOG" id="COG0658">
    <property type="taxonomic scope" value="Bacteria"/>
</dbReference>
<dbReference type="Gene3D" id="3.60.15.10">
    <property type="entry name" value="Ribonuclease Z/Hydroxyacylglutathione hydrolase-like"/>
    <property type="match status" value="1"/>
</dbReference>
<organism evidence="8 9">
    <name type="scientific">Chromohalobacter israelensis (strain ATCC BAA-138 / DSM 3043 / CIP 106854 / NCIMB 13768 / 1H11)</name>
    <name type="common">Chromohalobacter salexigens</name>
    <dbReference type="NCBI Taxonomy" id="290398"/>
    <lineage>
        <taxon>Bacteria</taxon>
        <taxon>Pseudomonadati</taxon>
        <taxon>Pseudomonadota</taxon>
        <taxon>Gammaproteobacteria</taxon>
        <taxon>Oceanospirillales</taxon>
        <taxon>Halomonadaceae</taxon>
        <taxon>Chromohalobacter</taxon>
    </lineage>
</organism>
<keyword evidence="2" id="KW-1003">Cell membrane</keyword>
<dbReference type="NCBIfam" id="TIGR00360">
    <property type="entry name" value="ComEC_N-term"/>
    <property type="match status" value="1"/>
</dbReference>
<dbReference type="HOGENOM" id="CLU_010363_3_0_6"/>
<evidence type="ECO:0000313" key="8">
    <source>
        <dbReference type="EMBL" id="ABE58938.1"/>
    </source>
</evidence>
<dbReference type="InterPro" id="IPR025405">
    <property type="entry name" value="DUF4131"/>
</dbReference>
<gene>
    <name evidence="8" type="ordered locus">Csal_1585</name>
</gene>
<dbReference type="Proteomes" id="UP000000239">
    <property type="component" value="Chromosome"/>
</dbReference>
<comment type="subcellular location">
    <subcellularLocation>
        <location evidence="1">Cell membrane</location>
        <topology evidence="1">Multi-pass membrane protein</topology>
    </subcellularLocation>
</comment>
<evidence type="ECO:0000313" key="9">
    <source>
        <dbReference type="Proteomes" id="UP000000239"/>
    </source>
</evidence>
<feature type="transmembrane region" description="Helical" evidence="6">
    <location>
        <begin position="268"/>
        <end position="287"/>
    </location>
</feature>
<dbReference type="PANTHER" id="PTHR30619:SF1">
    <property type="entry name" value="RECOMBINATION PROTEIN 2"/>
    <property type="match status" value="1"/>
</dbReference>
<evidence type="ECO:0000256" key="4">
    <source>
        <dbReference type="ARBA" id="ARBA00022989"/>
    </source>
</evidence>
<evidence type="ECO:0000256" key="1">
    <source>
        <dbReference type="ARBA" id="ARBA00004651"/>
    </source>
</evidence>
<dbReference type="GeneID" id="95334316"/>
<dbReference type="Pfam" id="PF03772">
    <property type="entry name" value="Competence"/>
    <property type="match status" value="1"/>
</dbReference>
<dbReference type="InterPro" id="IPR004797">
    <property type="entry name" value="Competence_ComEC/Rec2"/>
</dbReference>
<dbReference type="NCBIfam" id="TIGR00361">
    <property type="entry name" value="ComEC_Rec2"/>
    <property type="match status" value="1"/>
</dbReference>
<dbReference type="InterPro" id="IPR052159">
    <property type="entry name" value="Competence_DNA_uptake"/>
</dbReference>
<keyword evidence="5 6" id="KW-0472">Membrane</keyword>
<dbReference type="Pfam" id="PF13567">
    <property type="entry name" value="DUF4131"/>
    <property type="match status" value="1"/>
</dbReference>
<feature type="domain" description="Metallo-beta-lactamase" evidence="7">
    <location>
        <begin position="517"/>
        <end position="696"/>
    </location>
</feature>
<dbReference type="eggNOG" id="COG2333">
    <property type="taxonomic scope" value="Bacteria"/>
</dbReference>
<proteinExistence type="predicted"/>
<feature type="transmembrane region" description="Helical" evidence="6">
    <location>
        <begin position="332"/>
        <end position="351"/>
    </location>
</feature>
<dbReference type="InterPro" id="IPR004477">
    <property type="entry name" value="ComEC_N"/>
</dbReference>
<dbReference type="RefSeq" id="WP_011506884.1">
    <property type="nucleotide sequence ID" value="NC_007963.1"/>
</dbReference>
<protein>
    <submittedName>
        <fullName evidence="8">DNA internalization-related competence protein ComEC/Rec2</fullName>
    </submittedName>
</protein>
<keyword evidence="3 6" id="KW-0812">Transmembrane</keyword>
<evidence type="ECO:0000256" key="3">
    <source>
        <dbReference type="ARBA" id="ARBA00022692"/>
    </source>
</evidence>
<dbReference type="CDD" id="cd07731">
    <property type="entry name" value="ComA-like_MBL-fold"/>
    <property type="match status" value="1"/>
</dbReference>
<feature type="transmembrane region" description="Helical" evidence="6">
    <location>
        <begin position="233"/>
        <end position="256"/>
    </location>
</feature>
<evidence type="ECO:0000256" key="2">
    <source>
        <dbReference type="ARBA" id="ARBA00022475"/>
    </source>
</evidence>
<evidence type="ECO:0000259" key="7">
    <source>
        <dbReference type="SMART" id="SM00849"/>
    </source>
</evidence>
<dbReference type="KEGG" id="csa:Csal_1585"/>
<feature type="transmembrane region" description="Helical" evidence="6">
    <location>
        <begin position="363"/>
        <end position="386"/>
    </location>
</feature>